<dbReference type="PANTHER" id="PTHR42973:SF13">
    <property type="entry name" value="FAD-BINDING PCMH-TYPE DOMAIN-CONTAINING PROTEIN"/>
    <property type="match status" value="1"/>
</dbReference>
<dbReference type="Pfam" id="PF01565">
    <property type="entry name" value="FAD_binding_4"/>
    <property type="match status" value="1"/>
</dbReference>
<evidence type="ECO:0000259" key="6">
    <source>
        <dbReference type="PROSITE" id="PS51387"/>
    </source>
</evidence>
<evidence type="ECO:0000313" key="7">
    <source>
        <dbReference type="EMBL" id="CAE7117501.1"/>
    </source>
</evidence>
<comment type="similarity">
    <text evidence="1">Belongs to the oxygen-dependent FAD-linked oxidoreductase family.</text>
</comment>
<organism evidence="7 8">
    <name type="scientific">Rhizoctonia solani</name>
    <dbReference type="NCBI Taxonomy" id="456999"/>
    <lineage>
        <taxon>Eukaryota</taxon>
        <taxon>Fungi</taxon>
        <taxon>Dikarya</taxon>
        <taxon>Basidiomycota</taxon>
        <taxon>Agaricomycotina</taxon>
        <taxon>Agaricomycetes</taxon>
        <taxon>Cantharellales</taxon>
        <taxon>Ceratobasidiaceae</taxon>
        <taxon>Rhizoctonia</taxon>
    </lineage>
</organism>
<evidence type="ECO:0000256" key="2">
    <source>
        <dbReference type="ARBA" id="ARBA00022630"/>
    </source>
</evidence>
<dbReference type="InterPro" id="IPR036318">
    <property type="entry name" value="FAD-bd_PCMH-like_sf"/>
</dbReference>
<keyword evidence="3" id="KW-0274">FAD</keyword>
<dbReference type="Gene3D" id="3.30.465.10">
    <property type="match status" value="1"/>
</dbReference>
<feature type="signal peptide" evidence="5">
    <location>
        <begin position="1"/>
        <end position="22"/>
    </location>
</feature>
<evidence type="ECO:0000256" key="3">
    <source>
        <dbReference type="ARBA" id="ARBA00022827"/>
    </source>
</evidence>
<name>A0A8H3E1Z7_9AGAM</name>
<proteinExistence type="inferred from homology"/>
<protein>
    <recommendedName>
        <fullName evidence="6">FAD-binding PCMH-type domain-containing protein</fullName>
    </recommendedName>
</protein>
<evidence type="ECO:0000256" key="1">
    <source>
        <dbReference type="ARBA" id="ARBA00005466"/>
    </source>
</evidence>
<dbReference type="GO" id="GO:0016491">
    <property type="term" value="F:oxidoreductase activity"/>
    <property type="evidence" value="ECO:0007669"/>
    <property type="project" value="UniProtKB-KW"/>
</dbReference>
<accession>A0A8H3E1Z7</accession>
<dbReference type="InterPro" id="IPR016169">
    <property type="entry name" value="FAD-bd_PCMH_sub2"/>
</dbReference>
<dbReference type="Gene3D" id="3.40.462.20">
    <property type="match status" value="1"/>
</dbReference>
<feature type="chain" id="PRO_5034780035" description="FAD-binding PCMH-type domain-containing protein" evidence="5">
    <location>
        <begin position="23"/>
        <end position="887"/>
    </location>
</feature>
<gene>
    <name evidence="7" type="ORF">RDB_LOCUS53408</name>
</gene>
<dbReference type="SUPFAM" id="SSF56176">
    <property type="entry name" value="FAD-binding/transporter-associated domain-like"/>
    <property type="match status" value="1"/>
</dbReference>
<keyword evidence="5" id="KW-0732">Signal</keyword>
<dbReference type="PROSITE" id="PS51387">
    <property type="entry name" value="FAD_PCMH"/>
    <property type="match status" value="1"/>
</dbReference>
<evidence type="ECO:0000256" key="4">
    <source>
        <dbReference type="ARBA" id="ARBA00023002"/>
    </source>
</evidence>
<keyword evidence="4" id="KW-0560">Oxidoreductase</keyword>
<dbReference type="InterPro" id="IPR006094">
    <property type="entry name" value="Oxid_FAD_bind_N"/>
</dbReference>
<reference evidence="7" key="1">
    <citation type="submission" date="2021-01" db="EMBL/GenBank/DDBJ databases">
        <authorList>
            <person name="Kaushik A."/>
        </authorList>
    </citation>
    <scope>NUCLEOTIDE SEQUENCE</scope>
    <source>
        <strain evidence="7">AG5</strain>
    </source>
</reference>
<dbReference type="EMBL" id="CAJNJQ010001068">
    <property type="protein sequence ID" value="CAE7117501.1"/>
    <property type="molecule type" value="Genomic_DNA"/>
</dbReference>
<dbReference type="Proteomes" id="UP000663827">
    <property type="component" value="Unassembled WGS sequence"/>
</dbReference>
<evidence type="ECO:0000313" key="8">
    <source>
        <dbReference type="Proteomes" id="UP000663827"/>
    </source>
</evidence>
<dbReference type="PANTHER" id="PTHR42973">
    <property type="entry name" value="BINDING OXIDOREDUCTASE, PUTATIVE (AFU_ORTHOLOGUE AFUA_1G17690)-RELATED"/>
    <property type="match status" value="1"/>
</dbReference>
<comment type="caution">
    <text evidence="7">The sequence shown here is derived from an EMBL/GenBank/DDBJ whole genome shotgun (WGS) entry which is preliminary data.</text>
</comment>
<evidence type="ECO:0000256" key="5">
    <source>
        <dbReference type="SAM" id="SignalP"/>
    </source>
</evidence>
<keyword evidence="2" id="KW-0285">Flavoprotein</keyword>
<sequence>MILTSILQPIYIFLLYITLVMAEPVQQPSTSTSRSTTVRIAKSAQEALVETFKYLNEAEIKHGTYSVLRHTRPFVLYQGANTTVPISIFGPKALPKDRRVFLQRRGGWTFGGWLGGSKLPGLDVTPASSESWSSPKTLGSKQQTQIEKDISRLFDPNTSQSRLLETLLVHIPVRSGDGYFRLRITSENGKTTIAESPAFRVGSLAWASAHPQGATPLGLVPEVGARSLFLSGQAAAWAAFYAAFPFLKISQMVPGLGPWSQRMIQWAYTSAGGDAKRQELDERYRVSETWKKANDRMYKELPFGAAGIRTAADLAADDEAGPGGVAYDRSREFFGHVPLLLRYSDGQDQTLFMTWVVRGETVYRSWRWVGTALQSELSSAGVINPGWGSTRKLLQLVHPNDSQLSTIRGPTIYHRRLWNVEYMSALSGDKVFTPSNTNYAVENQKYWSSTAILSPACVFVPDSSSDVATGVKIFVQNNCEFATRGGGHTTNPGWAGTNSGVLVSLSKLTTVEVSKDTKSVVIGAGNRWGDVYAKTGEHNVTVTGGRISVVGVSGFLLGGGLSFLMHKEGFSANNVLSYEIVLANGKVSTVTKDSNGDLFKALKGSSGNFGIVTSFKMQTFPVNSIYAGYLYYAPDQYDSLFTLIETYARKGTESDPKSHMISAFVCNPSQNVDIATFYTAYSEPVTAPPAVFKPLLDLPPTQNMVKIKTVKEATDELGEGFENGLRYNMQDFSIRADAGLFKQIFETWHSATVALNSTVPGWNSAILYQPISNSMLRASEKKGGNVLGLEPAKDPLMVVSYQFTWERIEDDDKVYAEIDKLISDSTNIAKSQGRLERYMYLNYAGSKQNVIESYGQPQVDFLRKVKAKYDPNRVFEQLSRGGFKIPS</sequence>
<dbReference type="InterPro" id="IPR050416">
    <property type="entry name" value="FAD-linked_Oxidoreductase"/>
</dbReference>
<feature type="domain" description="FAD-binding PCMH-type" evidence="6">
    <location>
        <begin position="451"/>
        <end position="622"/>
    </location>
</feature>
<dbReference type="InterPro" id="IPR016166">
    <property type="entry name" value="FAD-bd_PCMH"/>
</dbReference>
<dbReference type="GO" id="GO:0071949">
    <property type="term" value="F:FAD binding"/>
    <property type="evidence" value="ECO:0007669"/>
    <property type="project" value="InterPro"/>
</dbReference>
<dbReference type="AlphaFoldDB" id="A0A8H3E1Z7"/>